<dbReference type="Gene3D" id="3.40.190.120">
    <property type="entry name" value="Osmoprotection protein (prox), domain 2"/>
    <property type="match status" value="1"/>
</dbReference>
<feature type="chain" id="PRO_5042847981" evidence="9">
    <location>
        <begin position="21"/>
        <end position="494"/>
    </location>
</feature>
<evidence type="ECO:0000256" key="9">
    <source>
        <dbReference type="SAM" id="SignalP"/>
    </source>
</evidence>
<name>A0AAP2DVW6_9BACT</name>
<proteinExistence type="inferred from homology"/>
<dbReference type="AlphaFoldDB" id="A0AAP2DVW6"/>
<dbReference type="Pfam" id="PF04069">
    <property type="entry name" value="OpuAC"/>
    <property type="match status" value="1"/>
</dbReference>
<dbReference type="PANTHER" id="PTHR30177">
    <property type="entry name" value="GLYCINE BETAINE/L-PROLINE TRANSPORT SYSTEM PERMEASE PROTEIN PROW"/>
    <property type="match status" value="1"/>
</dbReference>
<comment type="caution">
    <text evidence="11">The sequence shown here is derived from an EMBL/GenBank/DDBJ whole genome shotgun (WGS) entry which is preliminary data.</text>
</comment>
<feature type="transmembrane region" description="Helical" evidence="8">
    <location>
        <begin position="359"/>
        <end position="376"/>
    </location>
</feature>
<evidence type="ECO:0000313" key="12">
    <source>
        <dbReference type="Proteomes" id="UP001319080"/>
    </source>
</evidence>
<dbReference type="GO" id="GO:0031460">
    <property type="term" value="P:glycine betaine transport"/>
    <property type="evidence" value="ECO:0007669"/>
    <property type="project" value="UniProtKB-ARBA"/>
</dbReference>
<feature type="transmembrane region" description="Helical" evidence="8">
    <location>
        <begin position="302"/>
        <end position="326"/>
    </location>
</feature>
<evidence type="ECO:0000313" key="11">
    <source>
        <dbReference type="EMBL" id="MBT1708575.1"/>
    </source>
</evidence>
<dbReference type="PROSITE" id="PS50928">
    <property type="entry name" value="ABC_TM1"/>
    <property type="match status" value="1"/>
</dbReference>
<evidence type="ECO:0000256" key="5">
    <source>
        <dbReference type="ARBA" id="ARBA00023136"/>
    </source>
</evidence>
<keyword evidence="12" id="KW-1185">Reference proteome</keyword>
<evidence type="ECO:0000256" key="6">
    <source>
        <dbReference type="ARBA" id="ARBA00035642"/>
    </source>
</evidence>
<evidence type="ECO:0000256" key="7">
    <source>
        <dbReference type="ARBA" id="ARBA00035652"/>
    </source>
</evidence>
<feature type="transmembrane region" description="Helical" evidence="8">
    <location>
        <begin position="463"/>
        <end position="485"/>
    </location>
</feature>
<feature type="signal peptide" evidence="9">
    <location>
        <begin position="1"/>
        <end position="20"/>
    </location>
</feature>
<organism evidence="11 12">
    <name type="scientific">Dawidia cretensis</name>
    <dbReference type="NCBI Taxonomy" id="2782350"/>
    <lineage>
        <taxon>Bacteria</taxon>
        <taxon>Pseudomonadati</taxon>
        <taxon>Bacteroidota</taxon>
        <taxon>Cytophagia</taxon>
        <taxon>Cytophagales</taxon>
        <taxon>Chryseotaleaceae</taxon>
        <taxon>Dawidia</taxon>
    </lineage>
</organism>
<comment type="similarity">
    <text evidence="7">In the N-terminal section; belongs to the binding-protein-dependent transport system permease family.</text>
</comment>
<dbReference type="SUPFAM" id="SSF161098">
    <property type="entry name" value="MetI-like"/>
    <property type="match status" value="1"/>
</dbReference>
<evidence type="ECO:0000259" key="10">
    <source>
        <dbReference type="PROSITE" id="PS50928"/>
    </source>
</evidence>
<evidence type="ECO:0000256" key="4">
    <source>
        <dbReference type="ARBA" id="ARBA00022989"/>
    </source>
</evidence>
<dbReference type="SUPFAM" id="SSF53850">
    <property type="entry name" value="Periplasmic binding protein-like II"/>
    <property type="match status" value="1"/>
</dbReference>
<sequence>MKRWLLTALLLLVWSSVALAQDVLRVGAKHFNEGYILGEMVALILEDGGFTVERRFNLGGTAVSFEALKNGAIDVYPEYTGTLAAEILGAQELKRVDAIDSALQQRWGLRISASYGFNNTYALLMRPQQADSLSMRDIMDLQKHADLQLGLSYEFLKRRDGWEPLASAYGLPQQPVGLEHGLAYQALRDGRIDVTDAYSTDGEIGRYGLRLLTDNKHFFPTYEAVSFYRAGLPAKAVEQLRKLTGKITAAEMQALNAQALFEEKPFRTIAYDFLRAKQLIGTTTDAPASKGADIMGHVWDHLLLTGLALLAAVMVALPLGVVLYRFSYVAKTVLYLTGILQTIPSIALLALMIPLFGIGLVPAVIALFLYALLPILRNTVVGLVTVDPALKKVAAGIGLTPWNRLRLVELPLAMPSILTGIRTAAVINVGTATLAAFIGAGGLGEFIVTGLALNNTSLILQGAVPAAVLAVGIELLFELLEWWLVPAHLRRRYQ</sequence>
<dbReference type="CDD" id="cd06261">
    <property type="entry name" value="TM_PBP2"/>
    <property type="match status" value="1"/>
</dbReference>
<comment type="similarity">
    <text evidence="6">In the C-terminal section; belongs to the OsmX family.</text>
</comment>
<dbReference type="InterPro" id="IPR000515">
    <property type="entry name" value="MetI-like"/>
</dbReference>
<gene>
    <name evidence="11" type="ORF">KK062_10080</name>
</gene>
<evidence type="ECO:0000256" key="1">
    <source>
        <dbReference type="ARBA" id="ARBA00004651"/>
    </source>
</evidence>
<protein>
    <submittedName>
        <fullName evidence="11">ABC transporter permease subunit</fullName>
    </submittedName>
</protein>
<dbReference type="InterPro" id="IPR007210">
    <property type="entry name" value="ABC_Gly_betaine_transp_sub-bd"/>
</dbReference>
<feature type="transmembrane region" description="Helical" evidence="8">
    <location>
        <begin position="424"/>
        <end position="443"/>
    </location>
</feature>
<keyword evidence="9" id="KW-0732">Signal</keyword>
<dbReference type="InterPro" id="IPR051204">
    <property type="entry name" value="ABC_transp_perm/SBD"/>
</dbReference>
<dbReference type="RefSeq" id="WP_254084165.1">
    <property type="nucleotide sequence ID" value="NZ_JAHESE010000007.1"/>
</dbReference>
<evidence type="ECO:0000256" key="8">
    <source>
        <dbReference type="RuleBase" id="RU363032"/>
    </source>
</evidence>
<dbReference type="GO" id="GO:0043190">
    <property type="term" value="C:ATP-binding cassette (ABC) transporter complex"/>
    <property type="evidence" value="ECO:0007669"/>
    <property type="project" value="InterPro"/>
</dbReference>
<keyword evidence="3 8" id="KW-0812">Transmembrane</keyword>
<feature type="domain" description="ABC transmembrane type-1" evidence="10">
    <location>
        <begin position="298"/>
        <end position="481"/>
    </location>
</feature>
<dbReference type="GO" id="GO:0022857">
    <property type="term" value="F:transmembrane transporter activity"/>
    <property type="evidence" value="ECO:0007669"/>
    <property type="project" value="InterPro"/>
</dbReference>
<dbReference type="InterPro" id="IPR035906">
    <property type="entry name" value="MetI-like_sf"/>
</dbReference>
<evidence type="ECO:0000256" key="3">
    <source>
        <dbReference type="ARBA" id="ARBA00022692"/>
    </source>
</evidence>
<reference evidence="11 12" key="1">
    <citation type="submission" date="2021-05" db="EMBL/GenBank/DDBJ databases">
        <title>A Polyphasic approach of four new species of the genus Ohtaekwangia: Ohtaekwangia histidinii sp. nov., Ohtaekwangia cretensis sp. nov., Ohtaekwangia indiensis sp. nov., Ohtaekwangia reichenbachii sp. nov. from diverse environment.</title>
        <authorList>
            <person name="Octaviana S."/>
        </authorList>
    </citation>
    <scope>NUCLEOTIDE SEQUENCE [LARGE SCALE GENOMIC DNA]</scope>
    <source>
        <strain evidence="11 12">PWU5</strain>
    </source>
</reference>
<dbReference type="EMBL" id="JAHESE010000007">
    <property type="protein sequence ID" value="MBT1708575.1"/>
    <property type="molecule type" value="Genomic_DNA"/>
</dbReference>
<keyword evidence="4 8" id="KW-1133">Transmembrane helix</keyword>
<keyword evidence="2 8" id="KW-0813">Transport</keyword>
<evidence type="ECO:0000256" key="2">
    <source>
        <dbReference type="ARBA" id="ARBA00022448"/>
    </source>
</evidence>
<dbReference type="FunFam" id="1.10.3720.10:FF:000001">
    <property type="entry name" value="Glycine betaine ABC transporter, permease"/>
    <property type="match status" value="1"/>
</dbReference>
<dbReference type="PANTHER" id="PTHR30177:SF4">
    <property type="entry name" value="OSMOPROTECTANT IMPORT PERMEASE PROTEIN OSMW"/>
    <property type="match status" value="1"/>
</dbReference>
<feature type="transmembrane region" description="Helical" evidence="8">
    <location>
        <begin position="333"/>
        <end position="353"/>
    </location>
</feature>
<comment type="similarity">
    <text evidence="8">Belongs to the binding-protein-dependent transport system permease family.</text>
</comment>
<dbReference type="Gene3D" id="3.40.190.10">
    <property type="entry name" value="Periplasmic binding protein-like II"/>
    <property type="match status" value="1"/>
</dbReference>
<dbReference type="Gene3D" id="1.10.3720.10">
    <property type="entry name" value="MetI-like"/>
    <property type="match status" value="1"/>
</dbReference>
<dbReference type="Pfam" id="PF00528">
    <property type="entry name" value="BPD_transp_1"/>
    <property type="match status" value="1"/>
</dbReference>
<dbReference type="Proteomes" id="UP001319080">
    <property type="component" value="Unassembled WGS sequence"/>
</dbReference>
<accession>A0AAP2DVW6</accession>
<keyword evidence="5 8" id="KW-0472">Membrane</keyword>
<comment type="subcellular location">
    <subcellularLocation>
        <location evidence="1 8">Cell membrane</location>
        <topology evidence="1 8">Multi-pass membrane protein</topology>
    </subcellularLocation>
</comment>